<gene>
    <name evidence="1" type="ORF">Patl1_11835</name>
</gene>
<evidence type="ECO:0000313" key="1">
    <source>
        <dbReference type="EMBL" id="KAJ0080684.1"/>
    </source>
</evidence>
<protein>
    <submittedName>
        <fullName evidence="1">Uncharacterized protein</fullName>
    </submittedName>
</protein>
<comment type="caution">
    <text evidence="1">The sequence shown here is derived from an EMBL/GenBank/DDBJ whole genome shotgun (WGS) entry which is preliminary data.</text>
</comment>
<organism evidence="1 2">
    <name type="scientific">Pistacia atlantica</name>
    <dbReference type="NCBI Taxonomy" id="434234"/>
    <lineage>
        <taxon>Eukaryota</taxon>
        <taxon>Viridiplantae</taxon>
        <taxon>Streptophyta</taxon>
        <taxon>Embryophyta</taxon>
        <taxon>Tracheophyta</taxon>
        <taxon>Spermatophyta</taxon>
        <taxon>Magnoliopsida</taxon>
        <taxon>eudicotyledons</taxon>
        <taxon>Gunneridae</taxon>
        <taxon>Pentapetalae</taxon>
        <taxon>rosids</taxon>
        <taxon>malvids</taxon>
        <taxon>Sapindales</taxon>
        <taxon>Anacardiaceae</taxon>
        <taxon>Pistacia</taxon>
    </lineage>
</organism>
<dbReference type="Proteomes" id="UP001164250">
    <property type="component" value="Chromosome 12"/>
</dbReference>
<proteinExistence type="predicted"/>
<name>A0ACC1A389_9ROSI</name>
<reference evidence="2" key="1">
    <citation type="journal article" date="2023" name="G3 (Bethesda)">
        <title>Genome assembly and association tests identify interacting loci associated with vigor, precocity, and sex in interspecific pistachio rootstocks.</title>
        <authorList>
            <person name="Palmer W."/>
            <person name="Jacygrad E."/>
            <person name="Sagayaradj S."/>
            <person name="Cavanaugh K."/>
            <person name="Han R."/>
            <person name="Bertier L."/>
            <person name="Beede B."/>
            <person name="Kafkas S."/>
            <person name="Golino D."/>
            <person name="Preece J."/>
            <person name="Michelmore R."/>
        </authorList>
    </citation>
    <scope>NUCLEOTIDE SEQUENCE [LARGE SCALE GENOMIC DNA]</scope>
</reference>
<keyword evidence="2" id="KW-1185">Reference proteome</keyword>
<evidence type="ECO:0000313" key="2">
    <source>
        <dbReference type="Proteomes" id="UP001164250"/>
    </source>
</evidence>
<accession>A0ACC1A389</accession>
<dbReference type="EMBL" id="CM047908">
    <property type="protein sequence ID" value="KAJ0080684.1"/>
    <property type="molecule type" value="Genomic_DNA"/>
</dbReference>
<sequence length="63" mass="7243">MEDDFIVDLWHNRLAHMSEKGLAILAKKNLLSRMKSANLKRCTHCLVGKQNRVSFKSSSLSRK</sequence>